<comment type="caution">
    <text evidence="2">The sequence shown here is derived from an EMBL/GenBank/DDBJ whole genome shotgun (WGS) entry which is preliminary data.</text>
</comment>
<gene>
    <name evidence="2" type="ORF">THAOC_20936</name>
</gene>
<accession>K0SK83</accession>
<dbReference type="Proteomes" id="UP000266841">
    <property type="component" value="Unassembled WGS sequence"/>
</dbReference>
<dbReference type="EMBL" id="AGNL01024013">
    <property type="protein sequence ID" value="EJK58902.1"/>
    <property type="molecule type" value="Genomic_DNA"/>
</dbReference>
<evidence type="ECO:0000256" key="1">
    <source>
        <dbReference type="SAM" id="SignalP"/>
    </source>
</evidence>
<evidence type="ECO:0000313" key="2">
    <source>
        <dbReference type="EMBL" id="EJK58902.1"/>
    </source>
</evidence>
<keyword evidence="3" id="KW-1185">Reference proteome</keyword>
<evidence type="ECO:0000313" key="3">
    <source>
        <dbReference type="Proteomes" id="UP000266841"/>
    </source>
</evidence>
<name>K0SK83_THAOC</name>
<evidence type="ECO:0008006" key="4">
    <source>
        <dbReference type="Google" id="ProtNLM"/>
    </source>
</evidence>
<keyword evidence="1" id="KW-0732">Signal</keyword>
<dbReference type="AlphaFoldDB" id="K0SK83"/>
<reference evidence="2 3" key="1">
    <citation type="journal article" date="2012" name="Genome Biol.">
        <title>Genome and low-iron response of an oceanic diatom adapted to chronic iron limitation.</title>
        <authorList>
            <person name="Lommer M."/>
            <person name="Specht M."/>
            <person name="Roy A.S."/>
            <person name="Kraemer L."/>
            <person name="Andreson R."/>
            <person name="Gutowska M.A."/>
            <person name="Wolf J."/>
            <person name="Bergner S.V."/>
            <person name="Schilhabel M.B."/>
            <person name="Klostermeier U.C."/>
            <person name="Beiko R.G."/>
            <person name="Rosenstiel P."/>
            <person name="Hippler M."/>
            <person name="Laroche J."/>
        </authorList>
    </citation>
    <scope>NUCLEOTIDE SEQUENCE [LARGE SCALE GENOMIC DNA]</scope>
    <source>
        <strain evidence="2 3">CCMP1005</strain>
    </source>
</reference>
<organism evidence="2 3">
    <name type="scientific">Thalassiosira oceanica</name>
    <name type="common">Marine diatom</name>
    <dbReference type="NCBI Taxonomy" id="159749"/>
    <lineage>
        <taxon>Eukaryota</taxon>
        <taxon>Sar</taxon>
        <taxon>Stramenopiles</taxon>
        <taxon>Ochrophyta</taxon>
        <taxon>Bacillariophyta</taxon>
        <taxon>Coscinodiscophyceae</taxon>
        <taxon>Thalassiosirophycidae</taxon>
        <taxon>Thalassiosirales</taxon>
        <taxon>Thalassiosiraceae</taxon>
        <taxon>Thalassiosira</taxon>
    </lineage>
</organism>
<feature type="signal peptide" evidence="1">
    <location>
        <begin position="1"/>
        <end position="24"/>
    </location>
</feature>
<protein>
    <recommendedName>
        <fullName evidence="4">Secreted protein</fullName>
    </recommendedName>
</protein>
<proteinExistence type="predicted"/>
<feature type="chain" id="PRO_5003840079" description="Secreted protein" evidence="1">
    <location>
        <begin position="25"/>
        <end position="131"/>
    </location>
</feature>
<sequence>MFNLTKASILRLAILLVSTAKSAAFLLFSPRASGGRGRSLVSFGQTSQIALAGTRLASCRQDKVSLVGSYHTPVDVHHACQERHRVLVRLVQGRQNPTKEVAIVQDVQEETTKQDAIACLVRRSALEDLNI</sequence>